<dbReference type="AlphaFoldDB" id="A0A165J5P0"/>
<dbReference type="Gene3D" id="1.10.167.10">
    <property type="entry name" value="Regulator of G-protein Signalling 4, domain 2"/>
    <property type="match status" value="1"/>
</dbReference>
<dbReference type="OMA" id="ECAYVLM"/>
<reference evidence="3 4" key="1">
    <citation type="journal article" date="2016" name="Fungal Biol.">
        <title>The genome of Xylona heveae provides a window into fungal endophytism.</title>
        <authorList>
            <person name="Gazis R."/>
            <person name="Kuo A."/>
            <person name="Riley R."/>
            <person name="LaButti K."/>
            <person name="Lipzen A."/>
            <person name="Lin J."/>
            <person name="Amirebrahimi M."/>
            <person name="Hesse C.N."/>
            <person name="Spatafora J.W."/>
            <person name="Henrissat B."/>
            <person name="Hainaut M."/>
            <person name="Grigoriev I.V."/>
            <person name="Hibbett D.S."/>
        </authorList>
    </citation>
    <scope>NUCLEOTIDE SEQUENCE [LARGE SCALE GENOMIC DNA]</scope>
    <source>
        <strain evidence="3 4">TC161</strain>
    </source>
</reference>
<organism evidence="3 4">
    <name type="scientific">Xylona heveae (strain CBS 132557 / TC161)</name>
    <dbReference type="NCBI Taxonomy" id="1328760"/>
    <lineage>
        <taxon>Eukaryota</taxon>
        <taxon>Fungi</taxon>
        <taxon>Dikarya</taxon>
        <taxon>Ascomycota</taxon>
        <taxon>Pezizomycotina</taxon>
        <taxon>Xylonomycetes</taxon>
        <taxon>Xylonales</taxon>
        <taxon>Xylonaceae</taxon>
        <taxon>Xylona</taxon>
    </lineage>
</organism>
<feature type="compositionally biased region" description="Basic and acidic residues" evidence="1">
    <location>
        <begin position="219"/>
        <end position="232"/>
    </location>
</feature>
<dbReference type="OrthoDB" id="10266999at2759"/>
<accession>A0A165J5P0</accession>
<sequence length="359" mass="39097">MFSSRRSRPPSPRSTIIVSGDSTPILSSALSDCDADDEATMSAAEEFLASRPPSMSAPQGPYCPRVPTLADVLNNSAPPPFTLTAFMAYLSQNHCLENLEFTMDASRYQKQYEEMIGPATEASSPTSSDTEYVRMLWRRLLHAYIVPNGPREVNLPGDVRDDLLALPDDEDPPSPEMLDPAVKIVYQLMEESVLVPFLHSVSNAGGAPSMGIIDTMDERVSHRRHSRDDRRTGQTQPTTATEQHSSSSYGSANLAHLGRLSTSNLGSTLRASRLSPHRSHSSNTSGDTLTTDDSQSSSNPVGEPMTPPTTPPTSDAGGLSPKLRHDNTWKKMTTKLSFKKKKNNSGSLSRHTTDSISEH</sequence>
<dbReference type="InterPro" id="IPR036305">
    <property type="entry name" value="RGS_sf"/>
</dbReference>
<keyword evidence="4" id="KW-1185">Reference proteome</keyword>
<dbReference type="InterPro" id="IPR016137">
    <property type="entry name" value="RGS"/>
</dbReference>
<dbReference type="SUPFAM" id="SSF48097">
    <property type="entry name" value="Regulator of G-protein signaling, RGS"/>
    <property type="match status" value="1"/>
</dbReference>
<dbReference type="InParanoid" id="A0A165J5P0"/>
<dbReference type="GeneID" id="28896006"/>
<dbReference type="Pfam" id="PF00615">
    <property type="entry name" value="RGS"/>
    <property type="match status" value="1"/>
</dbReference>
<protein>
    <submittedName>
        <fullName evidence="3">Regulator of G protein signaling</fullName>
    </submittedName>
</protein>
<feature type="domain" description="RGS" evidence="2">
    <location>
        <begin position="86"/>
        <end position="200"/>
    </location>
</feature>
<feature type="compositionally biased region" description="Low complexity" evidence="1">
    <location>
        <begin position="281"/>
        <end position="298"/>
    </location>
</feature>
<dbReference type="PANTHER" id="PTHR10845">
    <property type="entry name" value="REGULATOR OF G PROTEIN SIGNALING"/>
    <property type="match status" value="1"/>
</dbReference>
<evidence type="ECO:0000256" key="1">
    <source>
        <dbReference type="SAM" id="MobiDB-lite"/>
    </source>
</evidence>
<feature type="region of interest" description="Disordered" evidence="1">
    <location>
        <begin position="219"/>
        <end position="250"/>
    </location>
</feature>
<dbReference type="Proteomes" id="UP000076632">
    <property type="component" value="Unassembled WGS sequence"/>
</dbReference>
<dbReference type="PROSITE" id="PS50132">
    <property type="entry name" value="RGS"/>
    <property type="match status" value="1"/>
</dbReference>
<dbReference type="PANTHER" id="PTHR10845:SF267">
    <property type="entry name" value="REGULATOR OF G PROTEIN SIGNALING DOMAIN PROTEIN (AFU_ORTHOLOGUE AFUA_6G06860)"/>
    <property type="match status" value="1"/>
</dbReference>
<proteinExistence type="predicted"/>
<evidence type="ECO:0000259" key="2">
    <source>
        <dbReference type="PROSITE" id="PS50132"/>
    </source>
</evidence>
<dbReference type="SMART" id="SM00315">
    <property type="entry name" value="RGS"/>
    <property type="match status" value="1"/>
</dbReference>
<dbReference type="EMBL" id="KV407455">
    <property type="protein sequence ID" value="KZF25764.1"/>
    <property type="molecule type" value="Genomic_DNA"/>
</dbReference>
<dbReference type="RefSeq" id="XP_018191319.1">
    <property type="nucleotide sequence ID" value="XM_018330869.1"/>
</dbReference>
<evidence type="ECO:0000313" key="4">
    <source>
        <dbReference type="Proteomes" id="UP000076632"/>
    </source>
</evidence>
<evidence type="ECO:0000313" key="3">
    <source>
        <dbReference type="EMBL" id="KZF25764.1"/>
    </source>
</evidence>
<feature type="region of interest" description="Disordered" evidence="1">
    <location>
        <begin position="269"/>
        <end position="359"/>
    </location>
</feature>
<dbReference type="InterPro" id="IPR044926">
    <property type="entry name" value="RGS_subdomain_2"/>
</dbReference>
<feature type="compositionally biased region" description="Polar residues" evidence="1">
    <location>
        <begin position="233"/>
        <end position="250"/>
    </location>
</feature>
<gene>
    <name evidence="3" type="ORF">L228DRAFT_236825</name>
</gene>
<name>A0A165J5P0_XYLHT</name>
<dbReference type="CDD" id="cd07440">
    <property type="entry name" value="RGS"/>
    <property type="match status" value="1"/>
</dbReference>